<dbReference type="HOGENOM" id="CLU_049543_0_2_1"/>
<evidence type="ECO:0000256" key="2">
    <source>
        <dbReference type="ARBA" id="ARBA00005661"/>
    </source>
</evidence>
<dbReference type="STRING" id="36166.T1GJ85"/>
<keyword evidence="12" id="KW-1185">Reference proteome</keyword>
<dbReference type="InterPro" id="IPR050394">
    <property type="entry name" value="Homeobox_NK-like"/>
</dbReference>
<proteinExistence type="inferred from homology"/>
<name>T1GJ85_MEGSC</name>
<dbReference type="Proteomes" id="UP000015102">
    <property type="component" value="Unassembled WGS sequence"/>
</dbReference>
<keyword evidence="3" id="KW-0217">Developmental protein</keyword>
<protein>
    <recommendedName>
        <fullName evidence="10">Homeobox domain-containing protein</fullName>
    </recommendedName>
</protein>
<keyword evidence="5 7" id="KW-0371">Homeobox</keyword>
<dbReference type="EMBL" id="CAQQ02075124">
    <property type="status" value="NOT_ANNOTATED_CDS"/>
    <property type="molecule type" value="Genomic_DNA"/>
</dbReference>
<feature type="domain" description="Homeobox" evidence="10">
    <location>
        <begin position="115"/>
        <end position="175"/>
    </location>
</feature>
<dbReference type="GO" id="GO:0030154">
    <property type="term" value="P:cell differentiation"/>
    <property type="evidence" value="ECO:0007669"/>
    <property type="project" value="TreeGrafter"/>
</dbReference>
<keyword evidence="4 7" id="KW-0238">DNA-binding</keyword>
<dbReference type="PRINTS" id="PR00024">
    <property type="entry name" value="HOMEOBOX"/>
</dbReference>
<keyword evidence="6 7" id="KW-0539">Nucleus</keyword>
<evidence type="ECO:0000256" key="9">
    <source>
        <dbReference type="SAM" id="MobiDB-lite"/>
    </source>
</evidence>
<evidence type="ECO:0000256" key="3">
    <source>
        <dbReference type="ARBA" id="ARBA00022473"/>
    </source>
</evidence>
<dbReference type="Gene3D" id="1.10.10.60">
    <property type="entry name" value="Homeodomain-like"/>
    <property type="match status" value="1"/>
</dbReference>
<organism evidence="11 12">
    <name type="scientific">Megaselia scalaris</name>
    <name type="common">Humpbacked fly</name>
    <name type="synonym">Phora scalaris</name>
    <dbReference type="NCBI Taxonomy" id="36166"/>
    <lineage>
        <taxon>Eukaryota</taxon>
        <taxon>Metazoa</taxon>
        <taxon>Ecdysozoa</taxon>
        <taxon>Arthropoda</taxon>
        <taxon>Hexapoda</taxon>
        <taxon>Insecta</taxon>
        <taxon>Pterygota</taxon>
        <taxon>Neoptera</taxon>
        <taxon>Endopterygota</taxon>
        <taxon>Diptera</taxon>
        <taxon>Brachycera</taxon>
        <taxon>Muscomorpha</taxon>
        <taxon>Platypezoidea</taxon>
        <taxon>Phoridae</taxon>
        <taxon>Megaseliini</taxon>
        <taxon>Megaselia</taxon>
    </lineage>
</organism>
<dbReference type="PROSITE" id="PS00027">
    <property type="entry name" value="HOMEOBOX_1"/>
    <property type="match status" value="1"/>
</dbReference>
<evidence type="ECO:0000259" key="10">
    <source>
        <dbReference type="PROSITE" id="PS50071"/>
    </source>
</evidence>
<dbReference type="SMART" id="SM00389">
    <property type="entry name" value="HOX"/>
    <property type="match status" value="1"/>
</dbReference>
<dbReference type="EMBL" id="CAQQ02075125">
    <property type="status" value="NOT_ANNOTATED_CDS"/>
    <property type="molecule type" value="Genomic_DNA"/>
</dbReference>
<dbReference type="InterPro" id="IPR017970">
    <property type="entry name" value="Homeobox_CS"/>
</dbReference>
<feature type="region of interest" description="Disordered" evidence="9">
    <location>
        <begin position="94"/>
        <end position="119"/>
    </location>
</feature>
<evidence type="ECO:0000256" key="8">
    <source>
        <dbReference type="RuleBase" id="RU000682"/>
    </source>
</evidence>
<dbReference type="InterPro" id="IPR001356">
    <property type="entry name" value="HD"/>
</dbReference>
<dbReference type="PANTHER" id="PTHR24340">
    <property type="entry name" value="HOMEOBOX PROTEIN NKX"/>
    <property type="match status" value="1"/>
</dbReference>
<dbReference type="SUPFAM" id="SSF46689">
    <property type="entry name" value="Homeodomain-like"/>
    <property type="match status" value="1"/>
</dbReference>
<dbReference type="InterPro" id="IPR020479">
    <property type="entry name" value="HD_metazoa"/>
</dbReference>
<evidence type="ECO:0000256" key="1">
    <source>
        <dbReference type="ARBA" id="ARBA00004123"/>
    </source>
</evidence>
<accession>T1GJ85</accession>
<dbReference type="CDD" id="cd00086">
    <property type="entry name" value="homeodomain"/>
    <property type="match status" value="1"/>
</dbReference>
<dbReference type="GO" id="GO:0000978">
    <property type="term" value="F:RNA polymerase II cis-regulatory region sequence-specific DNA binding"/>
    <property type="evidence" value="ECO:0007669"/>
    <property type="project" value="TreeGrafter"/>
</dbReference>
<dbReference type="PANTHER" id="PTHR24340:SF82">
    <property type="entry name" value="HOMEOBOX PROTEIN VND"/>
    <property type="match status" value="1"/>
</dbReference>
<dbReference type="EnsemblMetazoa" id="MESCA003529-RA">
    <property type="protein sequence ID" value="MESCA003529-PA"/>
    <property type="gene ID" value="MESCA003529"/>
</dbReference>
<reference evidence="11" key="2">
    <citation type="submission" date="2015-06" db="UniProtKB">
        <authorList>
            <consortium name="EnsemblMetazoa"/>
        </authorList>
    </citation>
    <scope>IDENTIFICATION</scope>
</reference>
<evidence type="ECO:0000256" key="7">
    <source>
        <dbReference type="PROSITE-ProRule" id="PRU00108"/>
    </source>
</evidence>
<evidence type="ECO:0000313" key="12">
    <source>
        <dbReference type="Proteomes" id="UP000015102"/>
    </source>
</evidence>
<dbReference type="GO" id="GO:0000981">
    <property type="term" value="F:DNA-binding transcription factor activity, RNA polymerase II-specific"/>
    <property type="evidence" value="ECO:0007669"/>
    <property type="project" value="InterPro"/>
</dbReference>
<dbReference type="Pfam" id="PF00046">
    <property type="entry name" value="Homeodomain"/>
    <property type="match status" value="1"/>
</dbReference>
<evidence type="ECO:0000256" key="4">
    <source>
        <dbReference type="ARBA" id="ARBA00023125"/>
    </source>
</evidence>
<dbReference type="InterPro" id="IPR009057">
    <property type="entry name" value="Homeodomain-like_sf"/>
</dbReference>
<dbReference type="AlphaFoldDB" id="T1GJ85"/>
<dbReference type="FunFam" id="1.10.10.60:FF:000101">
    <property type="entry name" value="NK2 homeobox 8"/>
    <property type="match status" value="1"/>
</dbReference>
<dbReference type="GO" id="GO:0005634">
    <property type="term" value="C:nucleus"/>
    <property type="evidence" value="ECO:0007669"/>
    <property type="project" value="UniProtKB-SubCell"/>
</dbReference>
<comment type="similarity">
    <text evidence="2">Belongs to the NK-2 homeobox family.</text>
</comment>
<evidence type="ECO:0000256" key="5">
    <source>
        <dbReference type="ARBA" id="ARBA00023155"/>
    </source>
</evidence>
<evidence type="ECO:0000313" key="11">
    <source>
        <dbReference type="EnsemblMetazoa" id="MESCA003529-PA"/>
    </source>
</evidence>
<feature type="DNA-binding region" description="Homeobox" evidence="7">
    <location>
        <begin position="117"/>
        <end position="176"/>
    </location>
</feature>
<reference evidence="12" key="1">
    <citation type="submission" date="2013-02" db="EMBL/GenBank/DDBJ databases">
        <authorList>
            <person name="Hughes D."/>
        </authorList>
    </citation>
    <scope>NUCLEOTIDE SEQUENCE</scope>
    <source>
        <strain>Durham</strain>
        <strain evidence="12">NC isolate 2 -- Noor lab</strain>
    </source>
</reference>
<dbReference type="PROSITE" id="PS50071">
    <property type="entry name" value="HOMEOBOX_2"/>
    <property type="match status" value="1"/>
</dbReference>
<comment type="subcellular location">
    <subcellularLocation>
        <location evidence="1 7 8">Nucleus</location>
    </subcellularLocation>
</comment>
<evidence type="ECO:0000256" key="6">
    <source>
        <dbReference type="ARBA" id="ARBA00023242"/>
    </source>
</evidence>
<sequence>LFDSKITPSQRSSGFHISDILNLDNQDLKVNAVLNNNNESTNQNDLNGSNLPLTNIPPVNLPNYPNIPSDLNAYHQLHRNWMREQHTEQHFEEIDDDEGHDSSGGIGNGSDGIPHKKRKRRVLFTKTQTFELERRFRQQRYLSAPEREHLASLIRLTPTQVKIWFQNHRYKTKRAQSEKGMINDYSFAALHHPHPSTIPSPRRVAVPVLVKNGKPCEDGRGQEFQLPGGLTAGHLAYQHHQLLHGPHGNKPWWQGM</sequence>